<name>A0AAE0FLA0_9CHLO</name>
<dbReference type="EMBL" id="LGRX02016642">
    <property type="protein sequence ID" value="KAK3261818.1"/>
    <property type="molecule type" value="Genomic_DNA"/>
</dbReference>
<keyword evidence="2" id="KW-1185">Reference proteome</keyword>
<dbReference type="PANTHER" id="PTHR37490:SF2">
    <property type="match status" value="1"/>
</dbReference>
<protein>
    <submittedName>
        <fullName evidence="1">Uncharacterized protein</fullName>
    </submittedName>
</protein>
<dbReference type="InterPro" id="IPR021838">
    <property type="entry name" value="DUF3431"/>
</dbReference>
<organism evidence="1 2">
    <name type="scientific">Cymbomonas tetramitiformis</name>
    <dbReference type="NCBI Taxonomy" id="36881"/>
    <lineage>
        <taxon>Eukaryota</taxon>
        <taxon>Viridiplantae</taxon>
        <taxon>Chlorophyta</taxon>
        <taxon>Pyramimonadophyceae</taxon>
        <taxon>Pyramimonadales</taxon>
        <taxon>Pyramimonadaceae</taxon>
        <taxon>Cymbomonas</taxon>
    </lineage>
</organism>
<comment type="caution">
    <text evidence="1">The sequence shown here is derived from an EMBL/GenBank/DDBJ whole genome shotgun (WGS) entry which is preliminary data.</text>
</comment>
<sequence>MVSVLTTFEEVCYAEDAKGPNKEQRRMTYSDIRMVWSQLFQETLGPLPKTIHNDCCAQFAVTRDRIWLRSKSFYARCYDWLLSASLPPERSGRVFEQLWRLIFSAGTLQVKDTSLMLPC</sequence>
<dbReference type="Pfam" id="PF11913">
    <property type="entry name" value="DUF3431"/>
    <property type="match status" value="1"/>
</dbReference>
<dbReference type="PANTHER" id="PTHR37490">
    <property type="entry name" value="EXPRESSED PROTEIN"/>
    <property type="match status" value="1"/>
</dbReference>
<proteinExistence type="predicted"/>
<reference evidence="1 2" key="1">
    <citation type="journal article" date="2015" name="Genome Biol. Evol.">
        <title>Comparative Genomics of a Bacterivorous Green Alga Reveals Evolutionary Causalities and Consequences of Phago-Mixotrophic Mode of Nutrition.</title>
        <authorList>
            <person name="Burns J.A."/>
            <person name="Paasch A."/>
            <person name="Narechania A."/>
            <person name="Kim E."/>
        </authorList>
    </citation>
    <scope>NUCLEOTIDE SEQUENCE [LARGE SCALE GENOMIC DNA]</scope>
    <source>
        <strain evidence="1 2">PLY_AMNH</strain>
    </source>
</reference>
<accession>A0AAE0FLA0</accession>
<gene>
    <name evidence="1" type="ORF">CYMTET_29294</name>
</gene>
<dbReference type="Proteomes" id="UP001190700">
    <property type="component" value="Unassembled WGS sequence"/>
</dbReference>
<evidence type="ECO:0000313" key="1">
    <source>
        <dbReference type="EMBL" id="KAK3261818.1"/>
    </source>
</evidence>
<dbReference type="AlphaFoldDB" id="A0AAE0FLA0"/>
<evidence type="ECO:0000313" key="2">
    <source>
        <dbReference type="Proteomes" id="UP001190700"/>
    </source>
</evidence>